<gene>
    <name evidence="2" type="ORF">MSYG_0442</name>
</gene>
<dbReference type="Proteomes" id="UP000186303">
    <property type="component" value="Chromosome 1"/>
</dbReference>
<feature type="compositionally biased region" description="Low complexity" evidence="1">
    <location>
        <begin position="25"/>
        <end position="43"/>
    </location>
</feature>
<keyword evidence="3" id="KW-1185">Reference proteome</keyword>
<accession>A0A1M8A1A3</accession>
<name>A0A1M8A1A3_MALS4</name>
<feature type="region of interest" description="Disordered" evidence="1">
    <location>
        <begin position="303"/>
        <end position="338"/>
    </location>
</feature>
<feature type="region of interest" description="Disordered" evidence="1">
    <location>
        <begin position="465"/>
        <end position="491"/>
    </location>
</feature>
<dbReference type="EMBL" id="LT671821">
    <property type="protein sequence ID" value="SHO76107.1"/>
    <property type="molecule type" value="Genomic_DNA"/>
</dbReference>
<dbReference type="OMA" id="SCYPLAN"/>
<evidence type="ECO:0000313" key="2">
    <source>
        <dbReference type="EMBL" id="SHO76107.1"/>
    </source>
</evidence>
<dbReference type="PANTHER" id="PTHR37287">
    <property type="entry name" value="INO EIGHTY SUBUNIT 1"/>
    <property type="match status" value="1"/>
</dbReference>
<feature type="region of interest" description="Disordered" evidence="1">
    <location>
        <begin position="1"/>
        <end position="58"/>
    </location>
</feature>
<dbReference type="GO" id="GO:0031011">
    <property type="term" value="C:Ino80 complex"/>
    <property type="evidence" value="ECO:0007669"/>
    <property type="project" value="InterPro"/>
</dbReference>
<dbReference type="STRING" id="1230383.A0A1M8A1A3"/>
<evidence type="ECO:0000256" key="1">
    <source>
        <dbReference type="SAM" id="MobiDB-lite"/>
    </source>
</evidence>
<evidence type="ECO:0000313" key="3">
    <source>
        <dbReference type="Proteomes" id="UP000186303"/>
    </source>
</evidence>
<dbReference type="PANTHER" id="PTHR37287:SF1">
    <property type="entry name" value="INO EIGHTY SUBUNIT 1"/>
    <property type="match status" value="1"/>
</dbReference>
<sequence length="717" mass="78429">MGASSVAEHAILGDKSSMKRDDTPASESSPAPSGPAAMSRSSSQARNQPVKRYDGEPLTRTDVQHAVLCYLFSDTRRVFTNPRAGSRGAPMSTFIQSVANAEDMPLAVNADPDRHALANSPRAVQACVASAVAGPFPTFVWPYGQSAGSARRADETDEERAAWEARRTEYLEWREATYPSSITPEAELDEVPPSPWAHPGAEKLTFKELYIEALMNSSKCTKSMREKCFVDEEYAEDFSKVCLLVNVGRINTTLAFYPEMKTILRSYHPVPSLQKSENTRRNMQDAPRMKSLLKAVLLPYERPGGSGTASASARHEEGEDTLEVPGDLDELARRRRTQNRPPTSVVTLIFLLANQALDVTSMHFPAQVDAHSLFFPQTGRPISAKQRANAFLWLLYHYLEGPASLPPGAPGSENPFDDDVSRAARAEAHKAWVEGGSLPLDDAHPTWRGIPNPEYARWREQNEHLVDASDASSRKPPRKRGADGDDVPDVSPCPETHTHRLLIPALPSMAPEAYAKEDEDPPEEIEWGKRMQGERSAFLVRFEEEEQAKVLANGGVVDAADDERAKKRAHTSTQSCYPLANILANAAAAGSNNGALNRSPIGFVKRARLSSRLSQPRDGPLGADVGDVSHASGSAAVDASGDADAWLAQAPSLWDLDLAPANADAPRTSLLRAQWKRIQKAPDYDSDTDGKHDDEEVLARTLLVLRRSREIRGDGPV</sequence>
<protein>
    <submittedName>
        <fullName evidence="2">Similar to S.cerevisiae protein IES1 (Subunit of the INO80 chromatin remodeling complex)</fullName>
    </submittedName>
</protein>
<feature type="compositionally biased region" description="Acidic residues" evidence="1">
    <location>
        <begin position="318"/>
        <end position="329"/>
    </location>
</feature>
<dbReference type="InterPro" id="IPR038014">
    <property type="entry name" value="Ies1"/>
</dbReference>
<dbReference type="VEuPathDB" id="FungiDB:MSYG_0442"/>
<dbReference type="OrthoDB" id="5413003at2759"/>
<dbReference type="AlphaFoldDB" id="A0A1M8A1A3"/>
<organism evidence="2 3">
    <name type="scientific">Malassezia sympodialis (strain ATCC 42132)</name>
    <name type="common">Atopic eczema-associated yeast</name>
    <dbReference type="NCBI Taxonomy" id="1230383"/>
    <lineage>
        <taxon>Eukaryota</taxon>
        <taxon>Fungi</taxon>
        <taxon>Dikarya</taxon>
        <taxon>Basidiomycota</taxon>
        <taxon>Ustilaginomycotina</taxon>
        <taxon>Malasseziomycetes</taxon>
        <taxon>Malasseziales</taxon>
        <taxon>Malasseziaceae</taxon>
        <taxon>Malassezia</taxon>
    </lineage>
</organism>
<proteinExistence type="predicted"/>
<reference evidence="3" key="1">
    <citation type="journal article" date="2017" name="Nucleic Acids Res.">
        <title>Proteogenomics produces comprehensive and highly accurate protein-coding gene annotation in a complete genome assembly of Malassezia sympodialis.</title>
        <authorList>
            <person name="Zhu Y."/>
            <person name="Engstroem P.G."/>
            <person name="Tellgren-Roth C."/>
            <person name="Baudo C.D."/>
            <person name="Kennell J.C."/>
            <person name="Sun S."/>
            <person name="Billmyre R.B."/>
            <person name="Schroeder M.S."/>
            <person name="Andersson A."/>
            <person name="Holm T."/>
            <person name="Sigurgeirsson B."/>
            <person name="Wu G."/>
            <person name="Sankaranarayanan S.R."/>
            <person name="Siddharthan R."/>
            <person name="Sanyal K."/>
            <person name="Lundeberg J."/>
            <person name="Nystedt B."/>
            <person name="Boekhout T."/>
            <person name="Dawson T.L. Jr."/>
            <person name="Heitman J."/>
            <person name="Scheynius A."/>
            <person name="Lehtioe J."/>
        </authorList>
    </citation>
    <scope>NUCLEOTIDE SEQUENCE [LARGE SCALE GENOMIC DNA]</scope>
    <source>
        <strain evidence="3">ATCC 42132</strain>
    </source>
</reference>